<dbReference type="VEuPathDB" id="VectorBase:ACON2_033852"/>
<accession>A0A8W7PKR5</accession>
<evidence type="ECO:0000256" key="2">
    <source>
        <dbReference type="SAM" id="Phobius"/>
    </source>
</evidence>
<organism evidence="3">
    <name type="scientific">Anopheles coluzzii</name>
    <name type="common">African malaria mosquito</name>
    <dbReference type="NCBI Taxonomy" id="1518534"/>
    <lineage>
        <taxon>Eukaryota</taxon>
        <taxon>Metazoa</taxon>
        <taxon>Ecdysozoa</taxon>
        <taxon>Arthropoda</taxon>
        <taxon>Hexapoda</taxon>
        <taxon>Insecta</taxon>
        <taxon>Pterygota</taxon>
        <taxon>Neoptera</taxon>
        <taxon>Endopterygota</taxon>
        <taxon>Diptera</taxon>
        <taxon>Nematocera</taxon>
        <taxon>Culicoidea</taxon>
        <taxon>Culicidae</taxon>
        <taxon>Anophelinae</taxon>
        <taxon>Anopheles</taxon>
    </lineage>
</organism>
<keyword evidence="2" id="KW-1133">Transmembrane helix</keyword>
<sequence>MEEMDEIPSKFITSLLSVSEYRLFFSCPLASCCLSASSTSLLDADDDDDDAEEECAEDDADEEATRDEQQDTEVAEESGDVAGVDATCCGEVGTEDDVAAAEDVFTSDEIEEVDGGVRSGFRSLVRDTVTDGIEVELSASGEDMRSAIPVISDIQRVEKIADLLISIGEHVIPALLDGLAEQFYIAAANSVVCFLLVFTYARNVVQMRLKNPATTIWFLGLTSEKFTVCTIGQ</sequence>
<protein>
    <submittedName>
        <fullName evidence="3">Uncharacterized protein</fullName>
    </submittedName>
</protein>
<proteinExistence type="predicted"/>
<dbReference type="Proteomes" id="UP000075882">
    <property type="component" value="Unassembled WGS sequence"/>
</dbReference>
<feature type="transmembrane region" description="Helical" evidence="2">
    <location>
        <begin position="183"/>
        <end position="201"/>
    </location>
</feature>
<name>A0A8W7PKR5_ANOCL</name>
<keyword evidence="2" id="KW-0812">Transmembrane</keyword>
<reference evidence="3" key="1">
    <citation type="submission" date="2022-08" db="UniProtKB">
        <authorList>
            <consortium name="EnsemblMetazoa"/>
        </authorList>
    </citation>
    <scope>IDENTIFICATION</scope>
</reference>
<feature type="region of interest" description="Disordered" evidence="1">
    <location>
        <begin position="42"/>
        <end position="80"/>
    </location>
</feature>
<dbReference type="AlphaFoldDB" id="A0A8W7PKR5"/>
<dbReference type="EnsemblMetazoa" id="ACOM033428-RA">
    <property type="protein sequence ID" value="ACOM033428-PA.1"/>
    <property type="gene ID" value="ACOM033428"/>
</dbReference>
<evidence type="ECO:0000256" key="1">
    <source>
        <dbReference type="SAM" id="MobiDB-lite"/>
    </source>
</evidence>
<evidence type="ECO:0000313" key="3">
    <source>
        <dbReference type="EnsemblMetazoa" id="ACOM033428-PA.1"/>
    </source>
</evidence>
<feature type="compositionally biased region" description="Acidic residues" evidence="1">
    <location>
        <begin position="43"/>
        <end position="79"/>
    </location>
</feature>
<keyword evidence="2" id="KW-0472">Membrane</keyword>